<accession>A0A2B7WX66</accession>
<evidence type="ECO:0000313" key="3">
    <source>
        <dbReference type="Proteomes" id="UP000224080"/>
    </source>
</evidence>
<feature type="compositionally biased region" description="Basic and acidic residues" evidence="1">
    <location>
        <begin position="1"/>
        <end position="17"/>
    </location>
</feature>
<dbReference type="Proteomes" id="UP000224080">
    <property type="component" value="Unassembled WGS sequence"/>
</dbReference>
<dbReference type="EMBL" id="PDNC01000076">
    <property type="protein sequence ID" value="PGH01091.1"/>
    <property type="molecule type" value="Genomic_DNA"/>
</dbReference>
<organism evidence="2 3">
    <name type="scientific">Blastomyces parvus</name>
    <dbReference type="NCBI Taxonomy" id="2060905"/>
    <lineage>
        <taxon>Eukaryota</taxon>
        <taxon>Fungi</taxon>
        <taxon>Dikarya</taxon>
        <taxon>Ascomycota</taxon>
        <taxon>Pezizomycotina</taxon>
        <taxon>Eurotiomycetes</taxon>
        <taxon>Eurotiomycetidae</taxon>
        <taxon>Onygenales</taxon>
        <taxon>Ajellomycetaceae</taxon>
        <taxon>Blastomyces</taxon>
    </lineage>
</organism>
<proteinExistence type="predicted"/>
<dbReference type="AlphaFoldDB" id="A0A2B7WX66"/>
<sequence length="145" mass="16488">MEREYSESEKVEEERKKKEGRKRGTVWFGMVCPWKDKLRYLDPPKPVEEQKGQGAHKQAQLLGVSTSTGAALAAWRALGKALGISVRMRVIGLELAIHDNYSPVITLRENNRLRQIRPGWGNEKGKKLQDERSSEGKGCIRAFVR</sequence>
<feature type="region of interest" description="Disordered" evidence="1">
    <location>
        <begin position="1"/>
        <end position="21"/>
    </location>
</feature>
<evidence type="ECO:0000256" key="1">
    <source>
        <dbReference type="SAM" id="MobiDB-lite"/>
    </source>
</evidence>
<keyword evidence="3" id="KW-1185">Reference proteome</keyword>
<evidence type="ECO:0000313" key="2">
    <source>
        <dbReference type="EMBL" id="PGH01091.1"/>
    </source>
</evidence>
<reference evidence="2 3" key="1">
    <citation type="submission" date="2017-10" db="EMBL/GenBank/DDBJ databases">
        <title>Comparative genomics in systemic dimorphic fungi from Ajellomycetaceae.</title>
        <authorList>
            <person name="Munoz J.F."/>
            <person name="Mcewen J.G."/>
            <person name="Clay O.K."/>
            <person name="Cuomo C.A."/>
        </authorList>
    </citation>
    <scope>NUCLEOTIDE SEQUENCE [LARGE SCALE GENOMIC DNA]</scope>
    <source>
        <strain evidence="2 3">UAMH130</strain>
    </source>
</reference>
<protein>
    <submittedName>
        <fullName evidence="2">Uncharacterized protein</fullName>
    </submittedName>
</protein>
<comment type="caution">
    <text evidence="2">The sequence shown here is derived from an EMBL/GenBank/DDBJ whole genome shotgun (WGS) entry which is preliminary data.</text>
</comment>
<gene>
    <name evidence="2" type="ORF">GX51_05406</name>
</gene>
<name>A0A2B7WX66_9EURO</name>